<proteinExistence type="predicted"/>
<dbReference type="CDD" id="cd00077">
    <property type="entry name" value="HDc"/>
    <property type="match status" value="1"/>
</dbReference>
<dbReference type="KEGG" id="dgi:Desgi_2400"/>
<evidence type="ECO:0000313" key="3">
    <source>
        <dbReference type="Proteomes" id="UP000013520"/>
    </source>
</evidence>
<sequence>MEETHKLIYELAKPFLNTRKNDIHIEISLGYAYKLLEKEAGDDNIVIPAVILHDLGWWKVPVNLHLKAFGPQFDWELRRKHEVEGVKMAREILEKVDYDASKMEEILLIIDGHDSRLEAISPNDRIVKDADKLFRFSPRGFEIDYQRFGIERNKYLKWLSECVDEWFFTLTAKLFAREALQVLR</sequence>
<feature type="domain" description="HD" evidence="1">
    <location>
        <begin position="24"/>
        <end position="133"/>
    </location>
</feature>
<protein>
    <submittedName>
        <fullName evidence="2">Putative HD superfamily hydrolase</fullName>
    </submittedName>
</protein>
<dbReference type="Gene3D" id="1.10.3210.10">
    <property type="entry name" value="Hypothetical protein af1432"/>
    <property type="match status" value="1"/>
</dbReference>
<dbReference type="STRING" id="767817.Desgi_2400"/>
<gene>
    <name evidence="2" type="ORF">Desgi_2400</name>
</gene>
<keyword evidence="3" id="KW-1185">Reference proteome</keyword>
<evidence type="ECO:0000259" key="1">
    <source>
        <dbReference type="Pfam" id="PF01966"/>
    </source>
</evidence>
<dbReference type="AlphaFoldDB" id="R4KGT0"/>
<evidence type="ECO:0000313" key="2">
    <source>
        <dbReference type="EMBL" id="AGL01814.1"/>
    </source>
</evidence>
<dbReference type="GO" id="GO:0016787">
    <property type="term" value="F:hydrolase activity"/>
    <property type="evidence" value="ECO:0007669"/>
    <property type="project" value="UniProtKB-KW"/>
</dbReference>
<dbReference type="InterPro" id="IPR003607">
    <property type="entry name" value="HD/PDEase_dom"/>
</dbReference>
<dbReference type="Pfam" id="PF01966">
    <property type="entry name" value="HD"/>
    <property type="match status" value="1"/>
</dbReference>
<accession>R4KGT0</accession>
<dbReference type="RefSeq" id="WP_006523056.1">
    <property type="nucleotide sequence ID" value="NC_021184.1"/>
</dbReference>
<dbReference type="InterPro" id="IPR006674">
    <property type="entry name" value="HD_domain"/>
</dbReference>
<keyword evidence="2" id="KW-0378">Hydrolase</keyword>
<dbReference type="SUPFAM" id="SSF109604">
    <property type="entry name" value="HD-domain/PDEase-like"/>
    <property type="match status" value="1"/>
</dbReference>
<reference evidence="2 3" key="1">
    <citation type="submission" date="2012-01" db="EMBL/GenBank/DDBJ databases">
        <title>Complete sequence of Desulfotomaculum gibsoniae DSM 7213.</title>
        <authorList>
            <consortium name="US DOE Joint Genome Institute"/>
            <person name="Lucas S."/>
            <person name="Han J."/>
            <person name="Lapidus A."/>
            <person name="Cheng J.-F."/>
            <person name="Goodwin L."/>
            <person name="Pitluck S."/>
            <person name="Peters L."/>
            <person name="Ovchinnikova G."/>
            <person name="Teshima H."/>
            <person name="Detter J.C."/>
            <person name="Han C."/>
            <person name="Tapia R."/>
            <person name="Land M."/>
            <person name="Hauser L."/>
            <person name="Kyrpides N."/>
            <person name="Ivanova N."/>
            <person name="Pagani I."/>
            <person name="Parshina S."/>
            <person name="Plugge C."/>
            <person name="Muyzer G."/>
            <person name="Kuever J."/>
            <person name="Ivanova A."/>
            <person name="Nazina T."/>
            <person name="Klenk H.-P."/>
            <person name="Brambilla E."/>
            <person name="Spring S."/>
            <person name="Stams A.F."/>
            <person name="Woyke T."/>
        </authorList>
    </citation>
    <scope>NUCLEOTIDE SEQUENCE [LARGE SCALE GENOMIC DNA]</scope>
    <source>
        <strain evidence="2 3">DSM 7213</strain>
    </source>
</reference>
<dbReference type="eggNOG" id="COG1418">
    <property type="taxonomic scope" value="Bacteria"/>
</dbReference>
<dbReference type="Proteomes" id="UP000013520">
    <property type="component" value="Chromosome"/>
</dbReference>
<dbReference type="HOGENOM" id="CLU_092695_0_0_9"/>
<dbReference type="EMBL" id="CP003273">
    <property type="protein sequence ID" value="AGL01814.1"/>
    <property type="molecule type" value="Genomic_DNA"/>
</dbReference>
<name>R4KGT0_9FIRM</name>
<dbReference type="OrthoDB" id="9797344at2"/>
<organism evidence="2 3">
    <name type="scientific">Desulfoscipio gibsoniae DSM 7213</name>
    <dbReference type="NCBI Taxonomy" id="767817"/>
    <lineage>
        <taxon>Bacteria</taxon>
        <taxon>Bacillati</taxon>
        <taxon>Bacillota</taxon>
        <taxon>Clostridia</taxon>
        <taxon>Eubacteriales</taxon>
        <taxon>Desulfallaceae</taxon>
        <taxon>Desulfoscipio</taxon>
    </lineage>
</organism>